<evidence type="ECO:0000313" key="2">
    <source>
        <dbReference type="Proteomes" id="UP001341840"/>
    </source>
</evidence>
<sequence length="138" mass="15052">MYVSPSERSIKRGVLEVETVDAILAQNRAMAQQLSTMNKKLEKLEVSAIGAQSPTFHTCGIWVVLMKATSAVISHGMIHIQVPTIKGGRITPISVGEAIKAVTIALISRLFRGKSSINHSLRLHSSPSHLRPLILKLH</sequence>
<reference evidence="1 2" key="1">
    <citation type="journal article" date="2023" name="Plants (Basel)">
        <title>Bridging the Gap: Combining Genomics and Transcriptomics Approaches to Understand Stylosanthes scabra, an Orphan Legume from the Brazilian Caatinga.</title>
        <authorList>
            <person name="Ferreira-Neto J.R.C."/>
            <person name="da Silva M.D."/>
            <person name="Binneck E."/>
            <person name="de Melo N.F."/>
            <person name="da Silva R.H."/>
            <person name="de Melo A.L.T.M."/>
            <person name="Pandolfi V."/>
            <person name="Bustamante F.O."/>
            <person name="Brasileiro-Vidal A.C."/>
            <person name="Benko-Iseppon A.M."/>
        </authorList>
    </citation>
    <scope>NUCLEOTIDE SEQUENCE [LARGE SCALE GENOMIC DNA]</scope>
    <source>
        <tissue evidence="1">Leaves</tissue>
    </source>
</reference>
<proteinExistence type="predicted"/>
<dbReference type="Proteomes" id="UP001341840">
    <property type="component" value="Unassembled WGS sequence"/>
</dbReference>
<evidence type="ECO:0000313" key="1">
    <source>
        <dbReference type="EMBL" id="MED6166730.1"/>
    </source>
</evidence>
<accession>A0ABU6V2L5</accession>
<keyword evidence="2" id="KW-1185">Reference proteome</keyword>
<comment type="caution">
    <text evidence="1">The sequence shown here is derived from an EMBL/GenBank/DDBJ whole genome shotgun (WGS) entry which is preliminary data.</text>
</comment>
<organism evidence="1 2">
    <name type="scientific">Stylosanthes scabra</name>
    <dbReference type="NCBI Taxonomy" id="79078"/>
    <lineage>
        <taxon>Eukaryota</taxon>
        <taxon>Viridiplantae</taxon>
        <taxon>Streptophyta</taxon>
        <taxon>Embryophyta</taxon>
        <taxon>Tracheophyta</taxon>
        <taxon>Spermatophyta</taxon>
        <taxon>Magnoliopsida</taxon>
        <taxon>eudicotyledons</taxon>
        <taxon>Gunneridae</taxon>
        <taxon>Pentapetalae</taxon>
        <taxon>rosids</taxon>
        <taxon>fabids</taxon>
        <taxon>Fabales</taxon>
        <taxon>Fabaceae</taxon>
        <taxon>Papilionoideae</taxon>
        <taxon>50 kb inversion clade</taxon>
        <taxon>dalbergioids sensu lato</taxon>
        <taxon>Dalbergieae</taxon>
        <taxon>Pterocarpus clade</taxon>
        <taxon>Stylosanthes</taxon>
    </lineage>
</organism>
<protein>
    <submittedName>
        <fullName evidence="1">Uncharacterized protein</fullName>
    </submittedName>
</protein>
<gene>
    <name evidence="1" type="ORF">PIB30_112279</name>
</gene>
<dbReference type="EMBL" id="JASCZI010128702">
    <property type="protein sequence ID" value="MED6166730.1"/>
    <property type="molecule type" value="Genomic_DNA"/>
</dbReference>
<name>A0ABU6V2L5_9FABA</name>